<feature type="coiled-coil region" evidence="1">
    <location>
        <begin position="33"/>
        <end position="70"/>
    </location>
</feature>
<protein>
    <submittedName>
        <fullName evidence="2">Uncharacterized protein</fullName>
    </submittedName>
</protein>
<name>A0A6C0CFS7_9ZZZZ</name>
<evidence type="ECO:0000256" key="1">
    <source>
        <dbReference type="SAM" id="Coils"/>
    </source>
</evidence>
<reference evidence="2" key="1">
    <citation type="journal article" date="2020" name="Nature">
        <title>Giant virus diversity and host interactions through global metagenomics.</title>
        <authorList>
            <person name="Schulz F."/>
            <person name="Roux S."/>
            <person name="Paez-Espino D."/>
            <person name="Jungbluth S."/>
            <person name="Walsh D.A."/>
            <person name="Denef V.J."/>
            <person name="McMahon K.D."/>
            <person name="Konstantinidis K.T."/>
            <person name="Eloe-Fadrosh E.A."/>
            <person name="Kyrpides N.C."/>
            <person name="Woyke T."/>
        </authorList>
    </citation>
    <scope>NUCLEOTIDE SEQUENCE</scope>
    <source>
        <strain evidence="2">GVMAG-M-3300020595-32</strain>
    </source>
</reference>
<dbReference type="AlphaFoldDB" id="A0A6C0CFS7"/>
<dbReference type="EMBL" id="MN739395">
    <property type="protein sequence ID" value="QHT02539.1"/>
    <property type="molecule type" value="Genomic_DNA"/>
</dbReference>
<keyword evidence="1" id="KW-0175">Coiled coil</keyword>
<evidence type="ECO:0000313" key="2">
    <source>
        <dbReference type="EMBL" id="QHT02539.1"/>
    </source>
</evidence>
<organism evidence="2">
    <name type="scientific">viral metagenome</name>
    <dbReference type="NCBI Taxonomy" id="1070528"/>
    <lineage>
        <taxon>unclassified sequences</taxon>
        <taxon>metagenomes</taxon>
        <taxon>organismal metagenomes</taxon>
    </lineage>
</organism>
<proteinExistence type="predicted"/>
<accession>A0A6C0CFS7</accession>
<sequence>MSEELCLPVTTGVRRRVYRCSHCRQEGHNRSTCPGLEDQRRLARERRRQARQEAHRLEQARNELKNFQIHNPTQHIMLIFWSNKLDVRTEESEYRFLATVPVYADTILRFSIRHKFIAIPIEEFETPPTELNELIQTPIRQTIFHDQHVKEVIEFFEQTNERPLVIINDIKDYKPPKNELDRWKETAFKSLYLLTELKRMGASNNENLAPMIDMIEDISLPSHTELDKELAGVPSAFTNVT</sequence>